<dbReference type="InterPro" id="IPR007066">
    <property type="entry name" value="RNA_pol_Rpb1_3"/>
</dbReference>
<evidence type="ECO:0000256" key="5">
    <source>
        <dbReference type="ARBA" id="ARBA00023163"/>
    </source>
</evidence>
<dbReference type="SMART" id="SM00663">
    <property type="entry name" value="RPOLA_N"/>
    <property type="match status" value="1"/>
</dbReference>
<organism evidence="8">
    <name type="scientific">Amorphochlora amoebiformis</name>
    <dbReference type="NCBI Taxonomy" id="1561963"/>
    <lineage>
        <taxon>Eukaryota</taxon>
        <taxon>Sar</taxon>
        <taxon>Rhizaria</taxon>
        <taxon>Cercozoa</taxon>
        <taxon>Chlorarachniophyceae</taxon>
        <taxon>Amorphochlora</taxon>
    </lineage>
</organism>
<dbReference type="SUPFAM" id="SSF64484">
    <property type="entry name" value="beta and beta-prime subunits of DNA dependent RNA-polymerase"/>
    <property type="match status" value="1"/>
</dbReference>
<dbReference type="InterPro" id="IPR044893">
    <property type="entry name" value="RNA_pol_Rpb1_clamp_domain"/>
</dbReference>
<dbReference type="Gene3D" id="6.20.50.80">
    <property type="match status" value="1"/>
</dbReference>
<dbReference type="PANTHER" id="PTHR19376">
    <property type="entry name" value="DNA-DIRECTED RNA POLYMERASE"/>
    <property type="match status" value="1"/>
</dbReference>
<keyword evidence="3 6" id="KW-0808">Transferase</keyword>
<dbReference type="InterPro" id="IPR042102">
    <property type="entry name" value="RNA_pol_Rpb1_3_sf"/>
</dbReference>
<dbReference type="Pfam" id="PF04983">
    <property type="entry name" value="RNA_pol_Rpb1_3"/>
    <property type="match status" value="1"/>
</dbReference>
<dbReference type="InterPro" id="IPR007081">
    <property type="entry name" value="RNA_pol_Rpb1_5"/>
</dbReference>
<gene>
    <name evidence="8" type="primary">rpb1</name>
</gene>
<dbReference type="Gene3D" id="6.10.250.2940">
    <property type="match status" value="1"/>
</dbReference>
<dbReference type="InterPro" id="IPR038120">
    <property type="entry name" value="Rpb1_funnel_sf"/>
</dbReference>
<dbReference type="Gene3D" id="2.40.40.20">
    <property type="match status" value="1"/>
</dbReference>
<dbReference type="EC" id="2.7.7.6" evidence="6"/>
<dbReference type="Pfam" id="PF00623">
    <property type="entry name" value="RNA_pol_Rpb1_2"/>
    <property type="match status" value="1"/>
</dbReference>
<dbReference type="InterPro" id="IPR007083">
    <property type="entry name" value="RNA_pol_Rpb1_4"/>
</dbReference>
<evidence type="ECO:0000256" key="3">
    <source>
        <dbReference type="ARBA" id="ARBA00022679"/>
    </source>
</evidence>
<dbReference type="Gene3D" id="4.10.860.120">
    <property type="entry name" value="RNA polymerase II, clamp domain"/>
    <property type="match status" value="1"/>
</dbReference>
<keyword evidence="2 6" id="KW-0240">DNA-directed RNA polymerase</keyword>
<keyword evidence="8" id="KW-0542">Nucleomorph</keyword>
<dbReference type="Gene3D" id="1.10.150.390">
    <property type="match status" value="1"/>
</dbReference>
<geneLocation type="nucleomorph" evidence="8"/>
<dbReference type="Gene3D" id="3.30.1360.140">
    <property type="match status" value="1"/>
</dbReference>
<dbReference type="GO" id="GO:0003899">
    <property type="term" value="F:DNA-directed RNA polymerase activity"/>
    <property type="evidence" value="ECO:0007669"/>
    <property type="project" value="UniProtKB-EC"/>
</dbReference>
<dbReference type="Pfam" id="PF04997">
    <property type="entry name" value="RNA_pol_Rpb1_1"/>
    <property type="match status" value="1"/>
</dbReference>
<evidence type="ECO:0000313" key="8">
    <source>
        <dbReference type="EMBL" id="BAS01730.1"/>
    </source>
</evidence>
<comment type="catalytic activity">
    <reaction evidence="6">
        <text>RNA(n) + a ribonucleoside 5'-triphosphate = RNA(n+1) + diphosphate</text>
        <dbReference type="Rhea" id="RHEA:21248"/>
        <dbReference type="Rhea" id="RHEA-COMP:14527"/>
        <dbReference type="Rhea" id="RHEA-COMP:17342"/>
        <dbReference type="ChEBI" id="CHEBI:33019"/>
        <dbReference type="ChEBI" id="CHEBI:61557"/>
        <dbReference type="ChEBI" id="CHEBI:140395"/>
        <dbReference type="EC" id="2.7.7.6"/>
    </reaction>
</comment>
<evidence type="ECO:0000256" key="2">
    <source>
        <dbReference type="ARBA" id="ARBA00022478"/>
    </source>
</evidence>
<dbReference type="Gene3D" id="3.30.1490.180">
    <property type="entry name" value="RNA polymerase ii"/>
    <property type="match status" value="1"/>
</dbReference>
<dbReference type="Pfam" id="PF05000">
    <property type="entry name" value="RNA_pol_Rpb1_4"/>
    <property type="match status" value="1"/>
</dbReference>
<evidence type="ECO:0000256" key="4">
    <source>
        <dbReference type="ARBA" id="ARBA00022695"/>
    </source>
</evidence>
<keyword evidence="5 6" id="KW-0804">Transcription</keyword>
<dbReference type="FunFam" id="2.40.40.20:FF:000019">
    <property type="entry name" value="DNA-directed RNA polymerase II subunit RPB1"/>
    <property type="match status" value="1"/>
</dbReference>
<reference evidence="8" key="1">
    <citation type="journal article" date="2015" name="Genome Biol. Evol.">
        <title>Nucleomorph Genome Sequences of Two Chlorarachniophytes, Amorphochlora amoebiformis and Lotharella vacuolata.</title>
        <authorList>
            <person name="Suzuki S."/>
            <person name="Shirato S."/>
            <person name="Hirakawa Y."/>
            <person name="Ishida K."/>
        </authorList>
    </citation>
    <scope>NUCLEOTIDE SEQUENCE</scope>
    <source>
        <strain evidence="8">CCMP2058</strain>
    </source>
</reference>
<dbReference type="Gene3D" id="1.10.132.30">
    <property type="match status" value="1"/>
</dbReference>
<name>A0A0H5BKG0_9EUKA</name>
<proteinExistence type="inferred from homology"/>
<dbReference type="InterPro" id="IPR000722">
    <property type="entry name" value="RNA_pol_asu"/>
</dbReference>
<dbReference type="InterPro" id="IPR045867">
    <property type="entry name" value="DNA-dir_RpoC_beta_prime"/>
</dbReference>
<dbReference type="Gene3D" id="1.10.274.100">
    <property type="entry name" value="RNA polymerase Rpb1, domain 3"/>
    <property type="match status" value="1"/>
</dbReference>
<dbReference type="InterPro" id="IPR006592">
    <property type="entry name" value="RNA_pol_N"/>
</dbReference>
<dbReference type="GO" id="GO:0005665">
    <property type="term" value="C:RNA polymerase II, core complex"/>
    <property type="evidence" value="ECO:0007669"/>
    <property type="project" value="TreeGrafter"/>
</dbReference>
<sequence length="1484" mass="171731">MNRRFTFSRAPVKKIKSVNFGILNPDEIKKYSLMNLSEEIINLKTKNTLSYINSYTLGVLEPGLTCPIDLTDMIDCPGYFGHIELTKPVYNLNYIDSIVKVLKCVNYYTSKLLLKEKSNAIVKIKKEKNFKKRLEYLSNMSKSVKVDSFSGESLPSYFVDGPKVFISFPNVNKNIRNSSTILQKIELMPEQAYRILKNISKKDCKTLGFDYINVRPSWLIIFNLPVPPISVRPFCKKNVISRCEDDLTYKLNDILSINIRLKETMASKKPFTLVNHYRNLLSFHIATYHNNSTNRYPLSTQRSGKPIKGIIQRIVGKFGRIRRNLLGKRVDFSARSVITGDISVKLSEIGVPKIIKKKLTINEIVNKYNIERLSTIVDSISDELKANYVIKGVNKKIDLRLKQSSSIILLKYGFIVVRHIDNGDHLILNRQPSLHKMSMMGHRVKIMPKMTLRLNLSVTPPYNADFDGDEMNIHVPQGINASIEVKEIMSVTKNIVSPQSNKPVIGVVQDSLVSNFILASKDSFLRRSLMLELIQEFPKLHINHIIPTIIYPVSLWSGKQLYSLIVKKIKILKKPKKFKKRQWFFSTMKDSMLFVSNGQIITGNLHKSTVGTSRNSIIHKIWSEYSNRKCEQFIDDNQALSSKFILFHGFTISCRDFKTDLFNQKITDLMKNNSLKKYFSFQRSYILDNIFQISYSWDSSDSDISLILIDMKEILKITEIVFVGTAGNNNNMFKMIESGSKGTMLNVIQIMGSLGQQSVVDARKLANNVLSHFPYFSYKFFPISYTGYVKNCFYNGLNTFEFFYHAISGREGIIDTSIKTAETGYIQRKLSKSMENLIGHYDGSLRNAMDIIIQFLYGEDGFDPTLLENHKISSIDSRKYEEKSYNKWKMMHHIINKKSIFRNTNKITANLFSFKLLKMIRSVFVPFDLLKIIVESRKKNILAKRTNISKSRVNIYTKTISKLLNIMISRGAKKNNINGLFTKVPSLCIIYVCSYLNIKFLESLGIDFKALMLLKRKVVCKYFKSLVTPGECLGVISAQSIGEPTTQMTLNTFHYAGIAEKDVTRGLPRFNEIINSAKHIKSPRTYLSLKSNMILETEGINFILSRINQLNLEDLIIDINCLYIETIDFLIKNLHQTFRMPLIEDIINHETKNHYNKWIFYINLKKHKLLEHKINLKYIIRRINNHFKKNIIILCTDENRTRPKIGLIFKNINFFMHDLAIPFNVSGLLNEIKIELLSIRVQGIDNLKNPTVLQKLKSNYYYYHQERYISNIIDNQILIDVIGINLAKASSFPWVDQRFIYSNDINSIFDNYGIEASLIILSYELKKILEFDNSYVNQHHISALIEYMTNIGFINSISRHGMKFQSLSSLQECSFEETSKILMMASLYGRIDRLNTVTEKIIVGDISRIGTGYFGVKVVKSDYLNQLNKIYYKVQNFVDSRGYFKISENGEKVLKRTWKDKRRFYDMPFLKHNSVGKKYQEWDF</sequence>
<comment type="similarity">
    <text evidence="1 6">Belongs to the RNA polymerase beta' chain family.</text>
</comment>
<evidence type="ECO:0000256" key="1">
    <source>
        <dbReference type="ARBA" id="ARBA00006460"/>
    </source>
</evidence>
<evidence type="ECO:0000256" key="6">
    <source>
        <dbReference type="RuleBase" id="RU004279"/>
    </source>
</evidence>
<comment type="function">
    <text evidence="6">DNA-dependent RNA polymerase catalyzes the transcription of DNA into RNA using the four ribonucleoside triphosphates as substrates.</text>
</comment>
<dbReference type="GO" id="GO:0006351">
    <property type="term" value="P:DNA-templated transcription"/>
    <property type="evidence" value="ECO:0007669"/>
    <property type="project" value="InterPro"/>
</dbReference>
<dbReference type="PANTHER" id="PTHR19376:SF37">
    <property type="entry name" value="DNA-DIRECTED RNA POLYMERASE II SUBUNIT RPB1"/>
    <property type="match status" value="1"/>
</dbReference>
<accession>A0A0H5BKG0</accession>
<dbReference type="InterPro" id="IPR007080">
    <property type="entry name" value="RNA_pol_Rpb1_1"/>
</dbReference>
<dbReference type="GO" id="GO:0003677">
    <property type="term" value="F:DNA binding"/>
    <property type="evidence" value="ECO:0007669"/>
    <property type="project" value="InterPro"/>
</dbReference>
<dbReference type="Pfam" id="PF04998">
    <property type="entry name" value="RNA_pol_Rpb1_5"/>
    <property type="match status" value="1"/>
</dbReference>
<feature type="domain" description="RNA polymerase N-terminal" evidence="7">
    <location>
        <begin position="217"/>
        <end position="519"/>
    </location>
</feature>
<dbReference type="EMBL" id="AB996602">
    <property type="protein sequence ID" value="BAS01730.1"/>
    <property type="molecule type" value="Genomic_DNA"/>
</dbReference>
<dbReference type="InterPro" id="IPR038593">
    <property type="entry name" value="RNA_pol_Rpb1_7_sf"/>
</dbReference>
<evidence type="ECO:0000259" key="7">
    <source>
        <dbReference type="SMART" id="SM00663"/>
    </source>
</evidence>
<protein>
    <recommendedName>
        <fullName evidence="6">DNA-directed RNA polymerase subunit</fullName>
        <ecNumber evidence="6">2.7.7.6</ecNumber>
    </recommendedName>
</protein>
<keyword evidence="4 6" id="KW-0548">Nucleotidyltransferase</keyword>